<evidence type="ECO:0000259" key="9">
    <source>
        <dbReference type="Pfam" id="PF07715"/>
    </source>
</evidence>
<dbReference type="STRING" id="390242.SAMN04488024_102261"/>
<evidence type="ECO:0000256" key="7">
    <source>
        <dbReference type="PROSITE-ProRule" id="PRU01360"/>
    </source>
</evidence>
<dbReference type="Gene3D" id="2.170.130.10">
    <property type="entry name" value="TonB-dependent receptor, plug domain"/>
    <property type="match status" value="1"/>
</dbReference>
<evidence type="ECO:0000313" key="11">
    <source>
        <dbReference type="Proteomes" id="UP000199455"/>
    </source>
</evidence>
<dbReference type="NCBIfam" id="TIGR04057">
    <property type="entry name" value="SusC_RagA_signa"/>
    <property type="match status" value="1"/>
</dbReference>
<evidence type="ECO:0000256" key="4">
    <source>
        <dbReference type="ARBA" id="ARBA00022692"/>
    </source>
</evidence>
<dbReference type="AlphaFoldDB" id="A0A1G6M8F7"/>
<proteinExistence type="inferred from homology"/>
<dbReference type="Proteomes" id="UP000199455">
    <property type="component" value="Unassembled WGS sequence"/>
</dbReference>
<evidence type="ECO:0000256" key="3">
    <source>
        <dbReference type="ARBA" id="ARBA00022452"/>
    </source>
</evidence>
<dbReference type="SUPFAM" id="SSF49464">
    <property type="entry name" value="Carboxypeptidase regulatory domain-like"/>
    <property type="match status" value="1"/>
</dbReference>
<dbReference type="NCBIfam" id="TIGR04056">
    <property type="entry name" value="OMP_RagA_SusC"/>
    <property type="match status" value="1"/>
</dbReference>
<evidence type="ECO:0000256" key="1">
    <source>
        <dbReference type="ARBA" id="ARBA00004571"/>
    </source>
</evidence>
<dbReference type="InterPro" id="IPR023996">
    <property type="entry name" value="TonB-dep_OMP_SusC/RagA"/>
</dbReference>
<evidence type="ECO:0000256" key="6">
    <source>
        <dbReference type="ARBA" id="ARBA00023237"/>
    </source>
</evidence>
<dbReference type="InterPro" id="IPR037066">
    <property type="entry name" value="Plug_dom_sf"/>
</dbReference>
<dbReference type="SUPFAM" id="SSF56935">
    <property type="entry name" value="Porins"/>
    <property type="match status" value="1"/>
</dbReference>
<keyword evidence="2 7" id="KW-0813">Transport</keyword>
<dbReference type="Pfam" id="PF13715">
    <property type="entry name" value="CarbopepD_reg_2"/>
    <property type="match status" value="1"/>
</dbReference>
<dbReference type="InterPro" id="IPR011662">
    <property type="entry name" value="Secretin/TonB_short_N"/>
</dbReference>
<dbReference type="InterPro" id="IPR012910">
    <property type="entry name" value="Plug_dom"/>
</dbReference>
<gene>
    <name evidence="10" type="ORF">SAMN04488024_102261</name>
</gene>
<dbReference type="InterPro" id="IPR039426">
    <property type="entry name" value="TonB-dep_rcpt-like"/>
</dbReference>
<dbReference type="Pfam" id="PF07660">
    <property type="entry name" value="STN"/>
    <property type="match status" value="1"/>
</dbReference>
<accession>A0A1G6M8F7</accession>
<keyword evidence="6 7" id="KW-0998">Cell outer membrane</keyword>
<keyword evidence="5 7" id="KW-0472">Membrane</keyword>
<dbReference type="Gene3D" id="2.40.170.20">
    <property type="entry name" value="TonB-dependent receptor, beta-barrel domain"/>
    <property type="match status" value="1"/>
</dbReference>
<keyword evidence="3 7" id="KW-1134">Transmembrane beta strand</keyword>
<dbReference type="Pfam" id="PF07715">
    <property type="entry name" value="Plug"/>
    <property type="match status" value="1"/>
</dbReference>
<dbReference type="InterPro" id="IPR008969">
    <property type="entry name" value="CarboxyPept-like_regulatory"/>
</dbReference>
<protein>
    <submittedName>
        <fullName evidence="10">TonB-linked outer membrane protein, SusC/RagA family</fullName>
    </submittedName>
</protein>
<dbReference type="InterPro" id="IPR023997">
    <property type="entry name" value="TonB-dep_OMP_SusC/RagA_CS"/>
</dbReference>
<evidence type="ECO:0000256" key="5">
    <source>
        <dbReference type="ARBA" id="ARBA00023136"/>
    </source>
</evidence>
<feature type="domain" description="TonB-dependent receptor plug" evidence="9">
    <location>
        <begin position="230"/>
        <end position="353"/>
    </location>
</feature>
<evidence type="ECO:0000256" key="2">
    <source>
        <dbReference type="ARBA" id="ARBA00022448"/>
    </source>
</evidence>
<dbReference type="InterPro" id="IPR036942">
    <property type="entry name" value="Beta-barrel_TonB_sf"/>
</dbReference>
<keyword evidence="4 7" id="KW-0812">Transmembrane</keyword>
<dbReference type="PROSITE" id="PS52016">
    <property type="entry name" value="TONB_DEPENDENT_REC_3"/>
    <property type="match status" value="1"/>
</dbReference>
<dbReference type="GO" id="GO:0009279">
    <property type="term" value="C:cell outer membrane"/>
    <property type="evidence" value="ECO:0007669"/>
    <property type="project" value="UniProtKB-SubCell"/>
</dbReference>
<dbReference type="Gene3D" id="2.60.40.1120">
    <property type="entry name" value="Carboxypeptidase-like, regulatory domain"/>
    <property type="match status" value="1"/>
</dbReference>
<sequence>MYKIYIRILCTHRRYIPKLLLMMKLITVVLLASLMQVSAASFGQLVTLKEKNVTLEKMFREIRLQSGYDVLLSTNKISSTTTFNANFSNSTIEEVMAKIIAGNDLTYTIEDKTILIKPKEKTILDKVIGYFVAVKVTGKVRDKSGAALPGVSVREKGAANAVSTNSSGDYTISVKEGAVLTFSYIGYKTLEVPIGAKTVINVTLEEDAAQLNEVNVVSTGYQQLDRKLFTGSSSQVKAVDAQRNGVPDISRMLEGQVAGVSVQNVSGTFGAAPKIRVRGATSISGDNKPLWVVDGIILEDVVNISNESLSTGDANTLIGSSVAGLNPDDIESFNILKDAAATAMYGARAMNGVIVVTTKKGRQSEGTPRISYSGNFTTYLKPTYDNFDILNSADQMSVLMEMYTKGYFQHTTASRGSDGGPFYKMYNALYDYDPATDTYALKNTATDRAQFLNRYANANTDWFDILFKNSLMQEHSVSMSSGTEKFQTYASTSYLHDNGQTLGSNVDRFTGNFRANFKMSSKLSGEFLLTGSVRDQQAPGSLNRTSDPVFGTFSRSFDINPYSYALNTSRAMTAYDENGNLEYFNRNYAPFNILSELDNNYLKLGQIDFKVQGGLKYKIIPSLTYSVDGAYRFAKTERKTYILENSNMALAFRAATDATTIGDNPFLYTNPDDLTKLPVVILPEGGFYNTTSDDLKNYYFRQNLEFDKTFNKDHRLNVFGSMEVRYTDRQTASFDGVGYQYDNGGIVNANFLYFKKAQESGAPYYSMSTGADRFAAFALRAAYSYKDKYSFNATTRYDGSNLMGKSRTARWLPTWNVSGAWNIDQENFWPKNDILSSARVRGTYGLVANIGNAKNSAAVFYNQLARRPYDTEKETLTYISSLANSELTWEKLKEANLGFDLTFLKDRLSFTADLYTRNIYDLIGTINTSGIGGQYAKTANYGKMKAKGLELTLGGTPVQNGDFKWRTQINMAFNKNEITELQNTPRIFDLVSDVGGSIVGYPRGGLYSIEFAGLDHNYGYPYFIDDAGNKSAYVNLQSTKTGYLKYEGPTDPTFTGGYYNQFRYKQFSVSALFTFAAGNVVRLAQEFSAGYPDIYSMTKSMLNRWMQPGDEAFTTVPSIMDPVTASKVITNTSGTVISAAYPYNLYNFSSERVAKGDFIRFKQVSVTYDLPKKFTSKLNMSNASVSFIGNNIALLYSDKRLNGADPEFFGNGGVALPIPKQYTISLKVGF</sequence>
<evidence type="ECO:0000259" key="8">
    <source>
        <dbReference type="Pfam" id="PF07660"/>
    </source>
</evidence>
<organism evidence="10 11">
    <name type="scientific">Pedobacter soli</name>
    <dbReference type="NCBI Taxonomy" id="390242"/>
    <lineage>
        <taxon>Bacteria</taxon>
        <taxon>Pseudomonadati</taxon>
        <taxon>Bacteroidota</taxon>
        <taxon>Sphingobacteriia</taxon>
        <taxon>Sphingobacteriales</taxon>
        <taxon>Sphingobacteriaceae</taxon>
        <taxon>Pedobacter</taxon>
    </lineage>
</organism>
<keyword evidence="11" id="KW-1185">Reference proteome</keyword>
<evidence type="ECO:0000313" key="10">
    <source>
        <dbReference type="EMBL" id="SDC51848.1"/>
    </source>
</evidence>
<comment type="subcellular location">
    <subcellularLocation>
        <location evidence="1 7">Cell outer membrane</location>
        <topology evidence="1 7">Multi-pass membrane protein</topology>
    </subcellularLocation>
</comment>
<reference evidence="11" key="1">
    <citation type="submission" date="2016-10" db="EMBL/GenBank/DDBJ databases">
        <authorList>
            <person name="Varghese N."/>
            <person name="Submissions S."/>
        </authorList>
    </citation>
    <scope>NUCLEOTIDE SEQUENCE [LARGE SCALE GENOMIC DNA]</scope>
    <source>
        <strain evidence="11">DSM 18609</strain>
    </source>
</reference>
<comment type="similarity">
    <text evidence="7">Belongs to the TonB-dependent receptor family.</text>
</comment>
<name>A0A1G6M8F7_9SPHI</name>
<dbReference type="EMBL" id="FMZH01000002">
    <property type="protein sequence ID" value="SDC51848.1"/>
    <property type="molecule type" value="Genomic_DNA"/>
</dbReference>
<feature type="domain" description="Secretin/TonB short N-terminal" evidence="8">
    <location>
        <begin position="68"/>
        <end position="119"/>
    </location>
</feature>